<proteinExistence type="predicted"/>
<dbReference type="EMBL" id="CAXDID020000293">
    <property type="protein sequence ID" value="CAL6071936.1"/>
    <property type="molecule type" value="Genomic_DNA"/>
</dbReference>
<reference evidence="1" key="1">
    <citation type="submission" date="2023-06" db="EMBL/GenBank/DDBJ databases">
        <authorList>
            <person name="Kurt Z."/>
        </authorList>
    </citation>
    <scope>NUCLEOTIDE SEQUENCE</scope>
</reference>
<reference evidence="2 3" key="2">
    <citation type="submission" date="2024-07" db="EMBL/GenBank/DDBJ databases">
        <authorList>
            <person name="Akdeniz Z."/>
        </authorList>
    </citation>
    <scope>NUCLEOTIDE SEQUENCE [LARGE SCALE GENOMIC DNA]</scope>
</reference>
<name>A0AA86RD82_9EUKA</name>
<keyword evidence="3" id="KW-1185">Reference proteome</keyword>
<dbReference type="Proteomes" id="UP001642409">
    <property type="component" value="Unassembled WGS sequence"/>
</dbReference>
<comment type="caution">
    <text evidence="1">The sequence shown here is derived from an EMBL/GenBank/DDBJ whole genome shotgun (WGS) entry which is preliminary data.</text>
</comment>
<dbReference type="AlphaFoldDB" id="A0AA86RD82"/>
<accession>A0AA86RD82</accession>
<evidence type="ECO:0000313" key="2">
    <source>
        <dbReference type="EMBL" id="CAL6071936.1"/>
    </source>
</evidence>
<evidence type="ECO:0000313" key="1">
    <source>
        <dbReference type="EMBL" id="CAI9976079.1"/>
    </source>
</evidence>
<dbReference type="EMBL" id="CATOUU010001172">
    <property type="protein sequence ID" value="CAI9976079.1"/>
    <property type="molecule type" value="Genomic_DNA"/>
</dbReference>
<sequence>MSTKTSEEIRLRCIQQIVDKYSSSKKAQNSSNDELEVAAIQQALSNKRQHLNQKQEKIAQKFLLDYYTNQFMIIYQQINDYSSALKQIIEKSNINLYLKQDHFVNACYQKYNNFNKINNISDYSATFDNENTVDYKLSESICSQSDSMLITTAASQLLKTQSITDQKLTTSFLSITNYIDSSNMNKEITDIDSEITEVREFKNLINTQYDRRSTIKNSTNDEKTEFCSDKVVLCKEAVALIPELVKSYAMWLNK</sequence>
<protein>
    <submittedName>
        <fullName evidence="2">Hypothetical_protein</fullName>
    </submittedName>
</protein>
<gene>
    <name evidence="2" type="ORF">HINF_LOCUS55381</name>
    <name evidence="1" type="ORF">HINF_LOCUS63724</name>
</gene>
<organism evidence="1">
    <name type="scientific">Hexamita inflata</name>
    <dbReference type="NCBI Taxonomy" id="28002"/>
    <lineage>
        <taxon>Eukaryota</taxon>
        <taxon>Metamonada</taxon>
        <taxon>Diplomonadida</taxon>
        <taxon>Hexamitidae</taxon>
        <taxon>Hexamitinae</taxon>
        <taxon>Hexamita</taxon>
    </lineage>
</organism>
<evidence type="ECO:0000313" key="3">
    <source>
        <dbReference type="Proteomes" id="UP001642409"/>
    </source>
</evidence>